<gene>
    <name evidence="1" type="ORF">HQ393_04595</name>
</gene>
<protein>
    <submittedName>
        <fullName evidence="1">Uncharacterized protein</fullName>
    </submittedName>
</protein>
<keyword evidence="2" id="KW-1185">Reference proteome</keyword>
<sequence length="185" mass="20395">MRELKAGKPKRLLVWDDKGEFCDDGFVKPVKTITEFAKQVRAAGKGPMKLGLIPYGKPSDMVKLFDLFCQIAYQAGQCVVITEEMSNVCDGGKCNAAGWRTLITKGRTRGFRIYALTQRPALIDKTVLTQATTIRCGVLGSDNDAKPVASVMRGVPHSDLLALQPLEYIEYIKKGPVINRGKLTF</sequence>
<dbReference type="AlphaFoldDB" id="A0A7H9BFV5"/>
<dbReference type="RefSeq" id="WP_179357672.1">
    <property type="nucleotide sequence ID" value="NZ_CP058627.1"/>
</dbReference>
<dbReference type="Proteomes" id="UP000509597">
    <property type="component" value="Chromosome"/>
</dbReference>
<reference evidence="1 2" key="1">
    <citation type="submission" date="2020-07" db="EMBL/GenBank/DDBJ databases">
        <title>Complete genome sequence of Chitinibacter sp. 2T18.</title>
        <authorList>
            <person name="Bae J.-W."/>
            <person name="Choi J.-W."/>
        </authorList>
    </citation>
    <scope>NUCLEOTIDE SEQUENCE [LARGE SCALE GENOMIC DNA]</scope>
    <source>
        <strain evidence="1 2">2T18</strain>
    </source>
</reference>
<evidence type="ECO:0000313" key="1">
    <source>
        <dbReference type="EMBL" id="QLG87590.1"/>
    </source>
</evidence>
<dbReference type="KEGG" id="chiz:HQ393_04595"/>
<organism evidence="1 2">
    <name type="scientific">Chitinibacter bivalviorum</name>
    <dbReference type="NCBI Taxonomy" id="2739434"/>
    <lineage>
        <taxon>Bacteria</taxon>
        <taxon>Pseudomonadati</taxon>
        <taxon>Pseudomonadota</taxon>
        <taxon>Betaproteobacteria</taxon>
        <taxon>Neisseriales</taxon>
        <taxon>Chitinibacteraceae</taxon>
        <taxon>Chitinibacter</taxon>
    </lineage>
</organism>
<dbReference type="InterPro" id="IPR027417">
    <property type="entry name" value="P-loop_NTPase"/>
</dbReference>
<evidence type="ECO:0000313" key="2">
    <source>
        <dbReference type="Proteomes" id="UP000509597"/>
    </source>
</evidence>
<name>A0A7H9BFV5_9NEIS</name>
<dbReference type="Gene3D" id="3.40.50.300">
    <property type="entry name" value="P-loop containing nucleotide triphosphate hydrolases"/>
    <property type="match status" value="1"/>
</dbReference>
<accession>A0A7H9BFV5</accession>
<proteinExistence type="predicted"/>
<dbReference type="EMBL" id="CP058627">
    <property type="protein sequence ID" value="QLG87590.1"/>
    <property type="molecule type" value="Genomic_DNA"/>
</dbReference>